<keyword evidence="2 5" id="KW-0812">Transmembrane</keyword>
<organism evidence="7">
    <name type="scientific">mine drainage metagenome</name>
    <dbReference type="NCBI Taxonomy" id="410659"/>
    <lineage>
        <taxon>unclassified sequences</taxon>
        <taxon>metagenomes</taxon>
        <taxon>ecological metagenomes</taxon>
    </lineage>
</organism>
<dbReference type="InterPro" id="IPR051533">
    <property type="entry name" value="WaaL-like"/>
</dbReference>
<evidence type="ECO:0000259" key="6">
    <source>
        <dbReference type="Pfam" id="PF04932"/>
    </source>
</evidence>
<evidence type="ECO:0000256" key="1">
    <source>
        <dbReference type="ARBA" id="ARBA00004141"/>
    </source>
</evidence>
<feature type="transmembrane region" description="Helical" evidence="5">
    <location>
        <begin position="56"/>
        <end position="73"/>
    </location>
</feature>
<feature type="transmembrane region" description="Helical" evidence="5">
    <location>
        <begin position="380"/>
        <end position="397"/>
    </location>
</feature>
<dbReference type="PANTHER" id="PTHR37422:SF13">
    <property type="entry name" value="LIPOPOLYSACCHARIDE BIOSYNTHESIS PROTEIN PA4999-RELATED"/>
    <property type="match status" value="1"/>
</dbReference>
<dbReference type="GO" id="GO:0016874">
    <property type="term" value="F:ligase activity"/>
    <property type="evidence" value="ECO:0007669"/>
    <property type="project" value="UniProtKB-KW"/>
</dbReference>
<evidence type="ECO:0000256" key="5">
    <source>
        <dbReference type="SAM" id="Phobius"/>
    </source>
</evidence>
<comment type="caution">
    <text evidence="7">The sequence shown here is derived from an EMBL/GenBank/DDBJ whole genome shotgun (WGS) entry which is preliminary data.</text>
</comment>
<reference evidence="7" key="1">
    <citation type="submission" date="2016-10" db="EMBL/GenBank/DDBJ databases">
        <title>Sequence of Gallionella enrichment culture.</title>
        <authorList>
            <person name="Poehlein A."/>
            <person name="Muehling M."/>
            <person name="Daniel R."/>
        </authorList>
    </citation>
    <scope>NUCLEOTIDE SEQUENCE</scope>
</reference>
<feature type="transmembrane region" description="Helical" evidence="5">
    <location>
        <begin position="328"/>
        <end position="351"/>
    </location>
</feature>
<name>A0A1J5SAP1_9ZZZZ</name>
<evidence type="ECO:0000256" key="4">
    <source>
        <dbReference type="ARBA" id="ARBA00023136"/>
    </source>
</evidence>
<comment type="subcellular location">
    <subcellularLocation>
        <location evidence="1">Membrane</location>
        <topology evidence="1">Multi-pass membrane protein</topology>
    </subcellularLocation>
</comment>
<evidence type="ECO:0000256" key="3">
    <source>
        <dbReference type="ARBA" id="ARBA00022989"/>
    </source>
</evidence>
<keyword evidence="4 5" id="KW-0472">Membrane</keyword>
<feature type="domain" description="O-antigen ligase-related" evidence="6">
    <location>
        <begin position="187"/>
        <end position="343"/>
    </location>
</feature>
<feature type="transmembrane region" description="Helical" evidence="5">
    <location>
        <begin position="79"/>
        <end position="98"/>
    </location>
</feature>
<feature type="transmembrane region" description="Helical" evidence="5">
    <location>
        <begin position="15"/>
        <end position="44"/>
    </location>
</feature>
<evidence type="ECO:0000313" key="7">
    <source>
        <dbReference type="EMBL" id="OIR05027.1"/>
    </source>
</evidence>
<feature type="transmembrane region" description="Helical" evidence="5">
    <location>
        <begin position="110"/>
        <end position="130"/>
    </location>
</feature>
<sequence>MKALFKNISKKQISFLMVCLLVIGFLAGRAALSLISVAMPFSFFWNRANKIIIRRLLIAAACIILPVLVSGLWSDDKNIWLQSFINKIPLITIGVGLLSIDLNKKQIKQIIWLLNIVVMIGCLWSVINFLNDKDAITKSYLVAKVMPTVLDDDHIRFSWLVTLSIILLNWQLIIQSSKIEKIIGGISSIALIIYLHLLASKTGLLCLYASIVMMIFYFLFKKETRKISFLLLISIVVLAFIAYQSFPTLHNRVQYVLYDFNNYSKGKIETGSSDGARVLSMKAGWFITNQHPFTGVGFGDLKNEINRWHQQFHPTTQDYERFIPTNEWLIYSSASGWMGVILFSAGLIFLLPFFSLKNIFSFCLMISLIIPLITDDSLEGQYGVAIFSIAICLGYYLKKMSSEQNVQVCDATKMP</sequence>
<keyword evidence="3 5" id="KW-1133">Transmembrane helix</keyword>
<feature type="transmembrane region" description="Helical" evidence="5">
    <location>
        <begin position="358"/>
        <end position="374"/>
    </location>
</feature>
<gene>
    <name evidence="7" type="ORF">GALL_128430</name>
</gene>
<dbReference type="GO" id="GO:0016020">
    <property type="term" value="C:membrane"/>
    <property type="evidence" value="ECO:0007669"/>
    <property type="project" value="UniProtKB-SubCell"/>
</dbReference>
<dbReference type="EMBL" id="MLJW01000053">
    <property type="protein sequence ID" value="OIR05027.1"/>
    <property type="molecule type" value="Genomic_DNA"/>
</dbReference>
<keyword evidence="7" id="KW-0436">Ligase</keyword>
<proteinExistence type="predicted"/>
<dbReference type="PANTHER" id="PTHR37422">
    <property type="entry name" value="TEICHURONIC ACID BIOSYNTHESIS PROTEIN TUAE"/>
    <property type="match status" value="1"/>
</dbReference>
<feature type="transmembrane region" description="Helical" evidence="5">
    <location>
        <begin position="227"/>
        <end position="246"/>
    </location>
</feature>
<feature type="transmembrane region" description="Helical" evidence="5">
    <location>
        <begin position="154"/>
        <end position="172"/>
    </location>
</feature>
<evidence type="ECO:0000256" key="2">
    <source>
        <dbReference type="ARBA" id="ARBA00022692"/>
    </source>
</evidence>
<dbReference type="AlphaFoldDB" id="A0A1J5SAP1"/>
<dbReference type="Pfam" id="PF04932">
    <property type="entry name" value="Wzy_C"/>
    <property type="match status" value="1"/>
</dbReference>
<dbReference type="InterPro" id="IPR007016">
    <property type="entry name" value="O-antigen_ligase-rel_domated"/>
</dbReference>
<accession>A0A1J5SAP1</accession>
<feature type="transmembrane region" description="Helical" evidence="5">
    <location>
        <begin position="202"/>
        <end position="220"/>
    </location>
</feature>
<protein>
    <submittedName>
        <fullName evidence="7">O-antigen ligase</fullName>
    </submittedName>
</protein>